<organism evidence="3 4">
    <name type="scientific">Gluconobacter potus</name>
    <dbReference type="NCBI Taxonomy" id="2724927"/>
    <lineage>
        <taxon>Bacteria</taxon>
        <taxon>Pseudomonadati</taxon>
        <taxon>Pseudomonadota</taxon>
        <taxon>Alphaproteobacteria</taxon>
        <taxon>Acetobacterales</taxon>
        <taxon>Acetobacteraceae</taxon>
        <taxon>Gluconobacter</taxon>
    </lineage>
</organism>
<gene>
    <name evidence="2" type="ORF">HKD31_12010</name>
    <name evidence="3" type="ORF">HKD31_13775</name>
</gene>
<feature type="non-terminal residue" evidence="3">
    <location>
        <position position="1"/>
    </location>
</feature>
<dbReference type="Proteomes" id="UP000644588">
    <property type="component" value="Unassembled WGS sequence"/>
</dbReference>
<reference evidence="3 4" key="3">
    <citation type="submission" date="2020-11" db="EMBL/GenBank/DDBJ databases">
        <title>Description of novel Gluconobacter species.</title>
        <authorList>
            <person name="Cleenwerck I."/>
            <person name="Cnockaert M."/>
            <person name="Borremans W."/>
            <person name="Wieme A.D."/>
            <person name="De Vuyst L."/>
            <person name="Vandamme P."/>
        </authorList>
    </citation>
    <scope>NUCLEOTIDE SEQUENCE</scope>
    <source>
        <strain evidence="3 4">R-71646</strain>
    </source>
</reference>
<dbReference type="Pfam" id="PF13586">
    <property type="entry name" value="DDE_Tnp_1_2"/>
    <property type="match status" value="1"/>
</dbReference>
<dbReference type="InterPro" id="IPR025668">
    <property type="entry name" value="Tnp_DDE_dom"/>
</dbReference>
<sequence length="53" mass="6492">RRYRDRNHIERMFNRLKQMRRIATRYDKTALSFKSFLNIAAARLWIGSFVNMA</sequence>
<reference evidence="4" key="1">
    <citation type="submission" date="2020-04" db="EMBL/GenBank/DDBJ databases">
        <title>Description of novel Gluconacetobacter.</title>
        <authorList>
            <person name="Sombolestani A."/>
        </authorList>
    </citation>
    <scope>NUCLEOTIDE SEQUENCE [LARGE SCALE GENOMIC DNA]</scope>
    <source>
        <strain evidence="4">R-71646</strain>
    </source>
</reference>
<feature type="domain" description="Transposase DDE" evidence="1">
    <location>
        <begin position="4"/>
        <end position="46"/>
    </location>
</feature>
<accession>A0ABR9YPS7</accession>
<evidence type="ECO:0000259" key="1">
    <source>
        <dbReference type="Pfam" id="PF13586"/>
    </source>
</evidence>
<keyword evidence="4" id="KW-1185">Reference proteome</keyword>
<evidence type="ECO:0000313" key="4">
    <source>
        <dbReference type="Proteomes" id="UP000644588"/>
    </source>
</evidence>
<dbReference type="RefSeq" id="WP_194265173.1">
    <property type="nucleotide sequence ID" value="NZ_JABCQF010000008.1"/>
</dbReference>
<reference evidence="3" key="2">
    <citation type="submission" date="2020-04" db="EMBL/GenBank/DDBJ databases">
        <authorList>
            <person name="Sombolestani A."/>
        </authorList>
    </citation>
    <scope>NUCLEOTIDE SEQUENCE</scope>
    <source>
        <strain evidence="3">R-71646</strain>
    </source>
</reference>
<dbReference type="EMBL" id="JABCQF010000008">
    <property type="protein sequence ID" value="MBF0883462.1"/>
    <property type="molecule type" value="Genomic_DNA"/>
</dbReference>
<proteinExistence type="predicted"/>
<evidence type="ECO:0000313" key="2">
    <source>
        <dbReference type="EMBL" id="MBF0883462.1"/>
    </source>
</evidence>
<name>A0ABR9YPS7_9PROT</name>
<protein>
    <submittedName>
        <fullName evidence="3">Transposase</fullName>
    </submittedName>
</protein>
<comment type="caution">
    <text evidence="3">The sequence shown here is derived from an EMBL/GenBank/DDBJ whole genome shotgun (WGS) entry which is preliminary data.</text>
</comment>
<evidence type="ECO:0000313" key="3">
    <source>
        <dbReference type="EMBL" id="MBF0883800.1"/>
    </source>
</evidence>
<dbReference type="EMBL" id="JABCQF010000014">
    <property type="protein sequence ID" value="MBF0883800.1"/>
    <property type="molecule type" value="Genomic_DNA"/>
</dbReference>